<organism evidence="8 9">
    <name type="scientific">Rhodothermus marinus (strain ATCC 43812 / DSM 4252 / R-10)</name>
    <name type="common">Rhodothermus obamensis</name>
    <dbReference type="NCBI Taxonomy" id="518766"/>
    <lineage>
        <taxon>Bacteria</taxon>
        <taxon>Pseudomonadati</taxon>
        <taxon>Rhodothermota</taxon>
        <taxon>Rhodothermia</taxon>
        <taxon>Rhodothermales</taxon>
        <taxon>Rhodothermaceae</taxon>
        <taxon>Rhodothermus</taxon>
    </lineage>
</organism>
<dbReference type="Pfam" id="PF24986">
    <property type="entry name" value="PRC_RimM"/>
    <property type="match status" value="1"/>
</dbReference>
<evidence type="ECO:0000256" key="3">
    <source>
        <dbReference type="ARBA" id="ARBA00022552"/>
    </source>
</evidence>
<dbReference type="PANTHER" id="PTHR33692">
    <property type="entry name" value="RIBOSOME MATURATION FACTOR RIMM"/>
    <property type="match status" value="1"/>
</dbReference>
<gene>
    <name evidence="5" type="primary">rimM</name>
    <name evidence="8" type="ordered locus">Rmar_1029</name>
</gene>
<dbReference type="Gene3D" id="2.30.30.240">
    <property type="entry name" value="PRC-barrel domain"/>
    <property type="match status" value="1"/>
</dbReference>
<dbReference type="HOGENOM" id="CLU_077636_0_1_10"/>
<dbReference type="eggNOG" id="COG0806">
    <property type="taxonomic scope" value="Bacteria"/>
</dbReference>
<dbReference type="KEGG" id="rmr:Rmar_1029"/>
<evidence type="ECO:0000313" key="8">
    <source>
        <dbReference type="EMBL" id="ACY47922.1"/>
    </source>
</evidence>
<comment type="subcellular location">
    <subcellularLocation>
        <location evidence="5">Cytoplasm</location>
    </subcellularLocation>
</comment>
<dbReference type="InterPro" id="IPR002676">
    <property type="entry name" value="RimM_N"/>
</dbReference>
<dbReference type="OrthoDB" id="9810331at2"/>
<dbReference type="Gene3D" id="2.40.30.60">
    <property type="entry name" value="RimM"/>
    <property type="match status" value="1"/>
</dbReference>
<proteinExistence type="inferred from homology"/>
<protein>
    <recommendedName>
        <fullName evidence="5">Ribosome maturation factor RimM</fullName>
    </recommendedName>
</protein>
<dbReference type="GO" id="GO:0043022">
    <property type="term" value="F:ribosome binding"/>
    <property type="evidence" value="ECO:0007669"/>
    <property type="project" value="InterPro"/>
</dbReference>
<dbReference type="InterPro" id="IPR011961">
    <property type="entry name" value="RimM"/>
</dbReference>
<evidence type="ECO:0000256" key="2">
    <source>
        <dbReference type="ARBA" id="ARBA00022517"/>
    </source>
</evidence>
<evidence type="ECO:0000256" key="4">
    <source>
        <dbReference type="ARBA" id="ARBA00023186"/>
    </source>
</evidence>
<evidence type="ECO:0000259" key="6">
    <source>
        <dbReference type="Pfam" id="PF01782"/>
    </source>
</evidence>
<dbReference type="SUPFAM" id="SSF50346">
    <property type="entry name" value="PRC-barrel domain"/>
    <property type="match status" value="1"/>
</dbReference>
<dbReference type="RefSeq" id="WP_012843534.1">
    <property type="nucleotide sequence ID" value="NC_013501.1"/>
</dbReference>
<dbReference type="HAMAP" id="MF_00014">
    <property type="entry name" value="Ribosome_mat_RimM"/>
    <property type="match status" value="1"/>
</dbReference>
<dbReference type="AlphaFoldDB" id="D0MHG4"/>
<dbReference type="InterPro" id="IPR036976">
    <property type="entry name" value="RimM_N_sf"/>
</dbReference>
<evidence type="ECO:0000259" key="7">
    <source>
        <dbReference type="Pfam" id="PF24986"/>
    </source>
</evidence>
<feature type="domain" description="RimM N-terminal" evidence="6">
    <location>
        <begin position="12"/>
        <end position="98"/>
    </location>
</feature>
<evidence type="ECO:0000256" key="5">
    <source>
        <dbReference type="HAMAP-Rule" id="MF_00014"/>
    </source>
</evidence>
<dbReference type="GO" id="GO:0005737">
    <property type="term" value="C:cytoplasm"/>
    <property type="evidence" value="ECO:0007669"/>
    <property type="project" value="UniProtKB-SubCell"/>
</dbReference>
<comment type="similarity">
    <text evidence="5">Belongs to the RimM family.</text>
</comment>
<keyword evidence="4 5" id="KW-0143">Chaperone</keyword>
<dbReference type="GO" id="GO:0006364">
    <property type="term" value="P:rRNA processing"/>
    <property type="evidence" value="ECO:0007669"/>
    <property type="project" value="UniProtKB-UniRule"/>
</dbReference>
<keyword evidence="2 5" id="KW-0690">Ribosome biogenesis</keyword>
<evidence type="ECO:0000256" key="1">
    <source>
        <dbReference type="ARBA" id="ARBA00022490"/>
    </source>
</evidence>
<evidence type="ECO:0000313" key="9">
    <source>
        <dbReference type="Proteomes" id="UP000002221"/>
    </source>
</evidence>
<feature type="domain" description="Ribosome maturation factor RimM PRC barrel" evidence="7">
    <location>
        <begin position="110"/>
        <end position="177"/>
    </location>
</feature>
<dbReference type="Pfam" id="PF01782">
    <property type="entry name" value="RimM"/>
    <property type="match status" value="1"/>
</dbReference>
<name>D0MHG4_RHOM4</name>
<dbReference type="InterPro" id="IPR009000">
    <property type="entry name" value="Transl_B-barrel_sf"/>
</dbReference>
<reference evidence="8 9" key="1">
    <citation type="journal article" date="2009" name="Stand. Genomic Sci.">
        <title>Complete genome sequence of Rhodothermus marinus type strain (R-10).</title>
        <authorList>
            <person name="Nolan M."/>
            <person name="Tindall B.J."/>
            <person name="Pomrenke H."/>
            <person name="Lapidus A."/>
            <person name="Copeland A."/>
            <person name="Glavina Del Rio T."/>
            <person name="Lucas S."/>
            <person name="Chen F."/>
            <person name="Tice H."/>
            <person name="Cheng J.F."/>
            <person name="Saunders E."/>
            <person name="Han C."/>
            <person name="Bruce D."/>
            <person name="Goodwin L."/>
            <person name="Chain P."/>
            <person name="Pitluck S."/>
            <person name="Ovchinikova G."/>
            <person name="Pati A."/>
            <person name="Ivanova N."/>
            <person name="Mavromatis K."/>
            <person name="Chen A."/>
            <person name="Palaniappan K."/>
            <person name="Land M."/>
            <person name="Hauser L."/>
            <person name="Chang Y.J."/>
            <person name="Jeffries C.D."/>
            <person name="Brettin T."/>
            <person name="Goker M."/>
            <person name="Bristow J."/>
            <person name="Eisen J.A."/>
            <person name="Markowitz V."/>
            <person name="Hugenholtz P."/>
            <person name="Kyrpides N.C."/>
            <person name="Klenk H.P."/>
            <person name="Detter J.C."/>
        </authorList>
    </citation>
    <scope>NUCLEOTIDE SEQUENCE [LARGE SCALE GENOMIC DNA]</scope>
    <source>
        <strain evidence="9">ATCC 43812 / DSM 4252 / R-10</strain>
    </source>
</reference>
<dbReference type="PANTHER" id="PTHR33692:SF1">
    <property type="entry name" value="RIBOSOME MATURATION FACTOR RIMM"/>
    <property type="match status" value="1"/>
</dbReference>
<dbReference type="InterPro" id="IPR011033">
    <property type="entry name" value="PRC_barrel-like_sf"/>
</dbReference>
<dbReference type="GO" id="GO:0042274">
    <property type="term" value="P:ribosomal small subunit biogenesis"/>
    <property type="evidence" value="ECO:0007669"/>
    <property type="project" value="UniProtKB-UniRule"/>
</dbReference>
<dbReference type="NCBIfam" id="TIGR02273">
    <property type="entry name" value="16S_RimM"/>
    <property type="match status" value="1"/>
</dbReference>
<sequence>MERVDPDELLLMGYVARAHGVRGAFKVVPETDDPTRFETLETIYVGRSPETARPVRLERVQYQPTRRGLIVLLQVAEVTDRDAAQALRGLRVYARRSDLPPLAEGEFFLHDLIGLRVETEAGETVGTVIEVLEMPAHLIYVVGRPGRPHAMVPDVEVFVRELDLEGRRLVIRPIEGLLD</sequence>
<accession>D0MHG4</accession>
<keyword evidence="9" id="KW-1185">Reference proteome</keyword>
<dbReference type="Proteomes" id="UP000002221">
    <property type="component" value="Chromosome"/>
</dbReference>
<dbReference type="InterPro" id="IPR056792">
    <property type="entry name" value="PRC_RimM"/>
</dbReference>
<comment type="domain">
    <text evidence="5">The PRC barrel domain binds ribosomal protein uS19.</text>
</comment>
<comment type="function">
    <text evidence="5">An accessory protein needed during the final step in the assembly of 30S ribosomal subunit, possibly for assembly of the head region. Essential for efficient processing of 16S rRNA. May be needed both before and after RbfA during the maturation of 16S rRNA. It has affinity for free ribosomal 30S subunits but not for 70S ribosomes.</text>
</comment>
<dbReference type="EMBL" id="CP001807">
    <property type="protein sequence ID" value="ACY47922.1"/>
    <property type="molecule type" value="Genomic_DNA"/>
</dbReference>
<comment type="subunit">
    <text evidence="5">Binds ribosomal protein uS19.</text>
</comment>
<dbReference type="GO" id="GO:0005840">
    <property type="term" value="C:ribosome"/>
    <property type="evidence" value="ECO:0007669"/>
    <property type="project" value="InterPro"/>
</dbReference>
<keyword evidence="3 5" id="KW-0698">rRNA processing</keyword>
<keyword evidence="1 5" id="KW-0963">Cytoplasm</keyword>
<dbReference type="SUPFAM" id="SSF50447">
    <property type="entry name" value="Translation proteins"/>
    <property type="match status" value="1"/>
</dbReference>
<dbReference type="STRING" id="518766.Rmar_1029"/>